<accession>A0A9X2HBJ7</accession>
<evidence type="ECO:0000259" key="1">
    <source>
        <dbReference type="Pfam" id="PF13649"/>
    </source>
</evidence>
<dbReference type="EMBL" id="JANAFB010000002">
    <property type="protein sequence ID" value="MCP3424677.1"/>
    <property type="molecule type" value="Genomic_DNA"/>
</dbReference>
<evidence type="ECO:0000313" key="3">
    <source>
        <dbReference type="Proteomes" id="UP001139502"/>
    </source>
</evidence>
<evidence type="ECO:0000313" key="2">
    <source>
        <dbReference type="EMBL" id="MCP3424677.1"/>
    </source>
</evidence>
<dbReference type="InterPro" id="IPR029063">
    <property type="entry name" value="SAM-dependent_MTases_sf"/>
</dbReference>
<dbReference type="RefSeq" id="WP_254164461.1">
    <property type="nucleotide sequence ID" value="NZ_JANAFB010000002.1"/>
</dbReference>
<dbReference type="InterPro" id="IPR041698">
    <property type="entry name" value="Methyltransf_25"/>
</dbReference>
<reference evidence="2" key="1">
    <citation type="submission" date="2022-06" db="EMBL/GenBank/DDBJ databases">
        <title>Rothia sp. isolated from sandalwood seedling.</title>
        <authorList>
            <person name="Tuikhar N."/>
            <person name="Kirdat K."/>
            <person name="Thorat V."/>
            <person name="Swetha P."/>
            <person name="Padma S."/>
            <person name="Sundararaj R."/>
            <person name="Yadav A."/>
        </authorList>
    </citation>
    <scope>NUCLEOTIDE SEQUENCE</scope>
    <source>
        <strain evidence="2">AR01</strain>
    </source>
</reference>
<feature type="domain" description="Methyltransferase" evidence="1">
    <location>
        <begin position="44"/>
        <end position="142"/>
    </location>
</feature>
<keyword evidence="3" id="KW-1185">Reference proteome</keyword>
<proteinExistence type="predicted"/>
<protein>
    <recommendedName>
        <fullName evidence="1">Methyltransferase domain-containing protein</fullName>
    </recommendedName>
</protein>
<dbReference type="Proteomes" id="UP001139502">
    <property type="component" value="Unassembled WGS sequence"/>
</dbReference>
<gene>
    <name evidence="2" type="ORF">NBM05_01165</name>
</gene>
<name>A0A9X2HBJ7_9MICC</name>
<dbReference type="Pfam" id="PF13649">
    <property type="entry name" value="Methyltransf_25"/>
    <property type="match status" value="1"/>
</dbReference>
<dbReference type="Gene3D" id="3.40.50.150">
    <property type="entry name" value="Vaccinia Virus protein VP39"/>
    <property type="match status" value="1"/>
</dbReference>
<dbReference type="SUPFAM" id="SSF53335">
    <property type="entry name" value="S-adenosyl-L-methionine-dependent methyltransferases"/>
    <property type="match status" value="1"/>
</dbReference>
<organism evidence="2 3">
    <name type="scientific">Rothia santali</name>
    <dbReference type="NCBI Taxonomy" id="2949643"/>
    <lineage>
        <taxon>Bacteria</taxon>
        <taxon>Bacillati</taxon>
        <taxon>Actinomycetota</taxon>
        <taxon>Actinomycetes</taxon>
        <taxon>Micrococcales</taxon>
        <taxon>Micrococcaceae</taxon>
        <taxon>Rothia</taxon>
    </lineage>
</organism>
<comment type="caution">
    <text evidence="2">The sequence shown here is derived from an EMBL/GenBank/DDBJ whole genome shotgun (WGS) entry which is preliminary data.</text>
</comment>
<sequence>MVAERESYAATASAFDLFSAPARPARLAALGELLPLLRPEEGPILDVGAGSAAAAAVILDRVPSARVMAIEPSRSMRSLALGRIAEHPEWFERITVHPEDFFSADLPRRLGGALALGVIGHFDGGERRAVLAELAARLPRGGGALLDLLPPARPTELPAEEFTAAVIGDLTYRCIAEAWPAGGADAELMRWRMTYLTLEGERVVVEDVAEFDYRHPEADVLVAEAADVGLSARRVDGAHWLLVKG</sequence>
<dbReference type="AlphaFoldDB" id="A0A9X2HBJ7"/>